<sequence>MEDPSAIGPRKSWERRLLPIVAVVVAVVLAFAVTVLAVGRPPGLAAAAGVDPSQQSAPQTRTYYIAADEVPWNYAPDGKNDITGAAFDAVASKYTAAGPARIGTTYVKSLYREYTDATFTTLTPRPPAWEHLGDLGPVIRAVVGDKVRIVFKNNLTLADHKVSIHMHGLKYDKGSEGAPYSDGTTATQQGDDAVAPGKIYTYDYTVPERAGPGPMDPSSVMWMYHSHTDEVADVYSGLVGPVIVTRAGMARPDGTPVDVDRELIANFEVSDENKSSYLDKNMATLTAAPAKDDAEFEESNKMHSINGYVFGNQPLGTTAGEGMTVKVGQRVRWYLMGMGNEVDLHTPHWHGNTVVANGMRTDVVSLLPAQMVVADMTPDNPGRWLFHCHVADHIEAGMLTRYQVVP</sequence>
<keyword evidence="7" id="KW-1185">Reference proteome</keyword>
<evidence type="ECO:0000259" key="4">
    <source>
        <dbReference type="Pfam" id="PF07731"/>
    </source>
</evidence>
<evidence type="ECO:0000256" key="3">
    <source>
        <dbReference type="SAM" id="Phobius"/>
    </source>
</evidence>
<reference evidence="6 7" key="1">
    <citation type="submission" date="2020-04" db="EMBL/GenBank/DDBJ databases">
        <authorList>
            <person name="Klaysubun C."/>
            <person name="Duangmal K."/>
            <person name="Lipun K."/>
        </authorList>
    </citation>
    <scope>NUCLEOTIDE SEQUENCE [LARGE SCALE GENOMIC DNA]</scope>
    <source>
        <strain evidence="6 7">K10HN5</strain>
    </source>
</reference>
<dbReference type="Gene3D" id="2.60.40.420">
    <property type="entry name" value="Cupredoxins - blue copper proteins"/>
    <property type="match status" value="1"/>
</dbReference>
<dbReference type="Pfam" id="PF07732">
    <property type="entry name" value="Cu-oxidase_3"/>
    <property type="match status" value="1"/>
</dbReference>
<dbReference type="CDD" id="cd04200">
    <property type="entry name" value="CuRO_2_ceruloplasmin_like"/>
    <property type="match status" value="1"/>
</dbReference>
<dbReference type="Proteomes" id="UP000820669">
    <property type="component" value="Unassembled WGS sequence"/>
</dbReference>
<dbReference type="InterPro" id="IPR008972">
    <property type="entry name" value="Cupredoxin"/>
</dbReference>
<keyword evidence="1" id="KW-0479">Metal-binding</keyword>
<dbReference type="InterPro" id="IPR011707">
    <property type="entry name" value="Cu-oxidase-like_N"/>
</dbReference>
<keyword evidence="2" id="KW-0560">Oxidoreductase</keyword>
<proteinExistence type="predicted"/>
<dbReference type="InterPro" id="IPR002355">
    <property type="entry name" value="Cu_oxidase_Cu_BS"/>
</dbReference>
<keyword evidence="3" id="KW-1133">Transmembrane helix</keyword>
<dbReference type="PANTHER" id="PTHR11709:SF486">
    <property type="entry name" value="MULTICOPPER OXIDASE"/>
    <property type="match status" value="1"/>
</dbReference>
<evidence type="ECO:0000313" key="7">
    <source>
        <dbReference type="Proteomes" id="UP000820669"/>
    </source>
</evidence>
<dbReference type="InterPro" id="IPR033138">
    <property type="entry name" value="Cu_oxidase_CS"/>
</dbReference>
<dbReference type="PROSITE" id="PS00080">
    <property type="entry name" value="MULTICOPPER_OXIDASE2"/>
    <property type="match status" value="1"/>
</dbReference>
<dbReference type="SUPFAM" id="SSF49503">
    <property type="entry name" value="Cupredoxins"/>
    <property type="match status" value="2"/>
</dbReference>
<dbReference type="EMBL" id="JAAXLA010000043">
    <property type="protein sequence ID" value="NMH99817.1"/>
    <property type="molecule type" value="Genomic_DNA"/>
</dbReference>
<accession>A0ABX1SGA4</accession>
<keyword evidence="3" id="KW-0472">Membrane</keyword>
<feature type="transmembrane region" description="Helical" evidence="3">
    <location>
        <begin position="17"/>
        <end position="38"/>
    </location>
</feature>
<feature type="domain" description="Plastocyanin-like" evidence="4">
    <location>
        <begin position="306"/>
        <end position="405"/>
    </location>
</feature>
<comment type="caution">
    <text evidence="6">The sequence shown here is derived from an EMBL/GenBank/DDBJ whole genome shotgun (WGS) entry which is preliminary data.</text>
</comment>
<evidence type="ECO:0000256" key="1">
    <source>
        <dbReference type="ARBA" id="ARBA00022723"/>
    </source>
</evidence>
<protein>
    <submittedName>
        <fullName evidence="6">Multicopper oxidase domain-containing protein</fullName>
    </submittedName>
</protein>
<name>A0ABX1SGA4_9PSEU</name>
<gene>
    <name evidence="6" type="ORF">HF526_21215</name>
</gene>
<evidence type="ECO:0000313" key="6">
    <source>
        <dbReference type="EMBL" id="NMH99817.1"/>
    </source>
</evidence>
<evidence type="ECO:0000256" key="2">
    <source>
        <dbReference type="ARBA" id="ARBA00023002"/>
    </source>
</evidence>
<feature type="domain" description="Plastocyanin-like" evidence="5">
    <location>
        <begin position="135"/>
        <end position="245"/>
    </location>
</feature>
<dbReference type="InterPro" id="IPR045087">
    <property type="entry name" value="Cu-oxidase_fam"/>
</dbReference>
<keyword evidence="3" id="KW-0812">Transmembrane</keyword>
<dbReference type="PANTHER" id="PTHR11709">
    <property type="entry name" value="MULTI-COPPER OXIDASE"/>
    <property type="match status" value="1"/>
</dbReference>
<organism evidence="6 7">
    <name type="scientific">Pseudonocardia acidicola</name>
    <dbReference type="NCBI Taxonomy" id="2724939"/>
    <lineage>
        <taxon>Bacteria</taxon>
        <taxon>Bacillati</taxon>
        <taxon>Actinomycetota</taxon>
        <taxon>Actinomycetes</taxon>
        <taxon>Pseudonocardiales</taxon>
        <taxon>Pseudonocardiaceae</taxon>
        <taxon>Pseudonocardia</taxon>
    </lineage>
</organism>
<dbReference type="InterPro" id="IPR011706">
    <property type="entry name" value="Cu-oxidase_C"/>
</dbReference>
<evidence type="ECO:0000259" key="5">
    <source>
        <dbReference type="Pfam" id="PF07732"/>
    </source>
</evidence>
<dbReference type="PROSITE" id="PS00079">
    <property type="entry name" value="MULTICOPPER_OXIDASE1"/>
    <property type="match status" value="1"/>
</dbReference>
<dbReference type="Pfam" id="PF07731">
    <property type="entry name" value="Cu-oxidase_2"/>
    <property type="match status" value="1"/>
</dbReference>